<keyword evidence="2" id="KW-1185">Reference proteome</keyword>
<organism evidence="1 2">
    <name type="scientific">Triplophysa rosa</name>
    <name type="common">Cave loach</name>
    <dbReference type="NCBI Taxonomy" id="992332"/>
    <lineage>
        <taxon>Eukaryota</taxon>
        <taxon>Metazoa</taxon>
        <taxon>Chordata</taxon>
        <taxon>Craniata</taxon>
        <taxon>Vertebrata</taxon>
        <taxon>Euteleostomi</taxon>
        <taxon>Actinopterygii</taxon>
        <taxon>Neopterygii</taxon>
        <taxon>Teleostei</taxon>
        <taxon>Ostariophysi</taxon>
        <taxon>Cypriniformes</taxon>
        <taxon>Nemacheilidae</taxon>
        <taxon>Triplophysa</taxon>
    </lineage>
</organism>
<evidence type="ECO:0000313" key="2">
    <source>
        <dbReference type="Proteomes" id="UP001059041"/>
    </source>
</evidence>
<evidence type="ECO:0000313" key="1">
    <source>
        <dbReference type="EMBL" id="KAI7810140.1"/>
    </source>
</evidence>
<dbReference type="Proteomes" id="UP001059041">
    <property type="component" value="Linkage Group LG5"/>
</dbReference>
<comment type="caution">
    <text evidence="1">The sequence shown here is derived from an EMBL/GenBank/DDBJ whole genome shotgun (WGS) entry which is preliminary data.</text>
</comment>
<proteinExistence type="predicted"/>
<dbReference type="EMBL" id="JAFHDT010000005">
    <property type="protein sequence ID" value="KAI7810140.1"/>
    <property type="molecule type" value="Genomic_DNA"/>
</dbReference>
<gene>
    <name evidence="1" type="ORF">IRJ41_022948</name>
</gene>
<protein>
    <submittedName>
        <fullName evidence="1">Uncharacterized protein</fullName>
    </submittedName>
</protein>
<name>A0A9W7WXR6_TRIRA</name>
<feature type="non-terminal residue" evidence="1">
    <location>
        <position position="145"/>
    </location>
</feature>
<sequence length="145" mass="15932">KELDGVNVVVELDCGSDRLVREVLGATVLLSLWFVIQSVGLARPLAAASDVGCTPLSGSPWTRNNWLFNPTISLPPVAPCRQNASPALPHQRPYRHSYLQFNFRVHRSLILRPLVKTEAWAPECANYPNVLAQPASEANYAKAST</sequence>
<reference evidence="1" key="1">
    <citation type="submission" date="2021-02" db="EMBL/GenBank/DDBJ databases">
        <title>Comparative genomics reveals that relaxation of natural selection precedes convergent phenotypic evolution of cavefish.</title>
        <authorList>
            <person name="Peng Z."/>
        </authorList>
    </citation>
    <scope>NUCLEOTIDE SEQUENCE</scope>
    <source>
        <tissue evidence="1">Muscle</tissue>
    </source>
</reference>
<dbReference type="AlphaFoldDB" id="A0A9W7WXR6"/>
<accession>A0A9W7WXR6</accession>